<dbReference type="VEuPathDB" id="VectorBase:ASTE000871"/>
<keyword evidence="5" id="KW-0472">Membrane</keyword>
<dbReference type="AlphaFoldDB" id="A0A182XWS0"/>
<comment type="subcellular location">
    <subcellularLocation>
        <location evidence="1">Cell membrane</location>
        <topology evidence="1">Multi-pass membrane protein</topology>
    </subcellularLocation>
</comment>
<name>A0A182XWS0_ANOST</name>
<dbReference type="Pfam" id="PF08395">
    <property type="entry name" value="7tm_7"/>
    <property type="match status" value="1"/>
</dbReference>
<dbReference type="Proteomes" id="UP000076408">
    <property type="component" value="Unassembled WGS sequence"/>
</dbReference>
<dbReference type="STRING" id="30069.A0A182XWS0"/>
<reference evidence="7" key="1">
    <citation type="journal article" date="2014" name="Genome Biol.">
        <title>Genome analysis of a major urban malaria vector mosquito, Anopheles stephensi.</title>
        <authorList>
            <person name="Jiang X."/>
            <person name="Peery A."/>
            <person name="Hall A.B."/>
            <person name="Sharma A."/>
            <person name="Chen X.G."/>
            <person name="Waterhouse R.M."/>
            <person name="Komissarov A."/>
            <person name="Riehle M.M."/>
            <person name="Shouche Y."/>
            <person name="Sharakhova M.V."/>
            <person name="Lawson D."/>
            <person name="Pakpour N."/>
            <person name="Arensburger P."/>
            <person name="Davidson V.L."/>
            <person name="Eiglmeier K."/>
            <person name="Emrich S."/>
            <person name="George P."/>
            <person name="Kennedy R.C."/>
            <person name="Mane S.P."/>
            <person name="Maslen G."/>
            <person name="Oringanje C."/>
            <person name="Qi Y."/>
            <person name="Settlage R."/>
            <person name="Tojo M."/>
            <person name="Tubio J.M."/>
            <person name="Unger M.F."/>
            <person name="Wang B."/>
            <person name="Vernick K.D."/>
            <person name="Ribeiro J.M."/>
            <person name="James A.A."/>
            <person name="Michel K."/>
            <person name="Riehle M.A."/>
            <person name="Luckhart S."/>
            <person name="Sharakhov I.V."/>
            <person name="Tu Z."/>
        </authorList>
    </citation>
    <scope>NUCLEOTIDE SEQUENCE [LARGE SCALE GENOMIC DNA]</scope>
    <source>
        <strain evidence="7">Indian</strain>
    </source>
</reference>
<dbReference type="EnsemblMetazoa" id="ASTEI00656-RA">
    <property type="protein sequence ID" value="ASTEI00656-PA"/>
    <property type="gene ID" value="ASTEI00656"/>
</dbReference>
<evidence type="ECO:0000256" key="5">
    <source>
        <dbReference type="ARBA" id="ARBA00023136"/>
    </source>
</evidence>
<evidence type="ECO:0000313" key="6">
    <source>
        <dbReference type="EnsemblMetazoa" id="ASTEI00656-PA"/>
    </source>
</evidence>
<proteinExistence type="predicted"/>
<keyword evidence="4" id="KW-1133">Transmembrane helix</keyword>
<dbReference type="GO" id="GO:0005886">
    <property type="term" value="C:plasma membrane"/>
    <property type="evidence" value="ECO:0007669"/>
    <property type="project" value="UniProtKB-SubCell"/>
</dbReference>
<dbReference type="VEuPathDB" id="VectorBase:ASTEI00656"/>
<evidence type="ECO:0000256" key="2">
    <source>
        <dbReference type="ARBA" id="ARBA00022475"/>
    </source>
</evidence>
<organism evidence="6 7">
    <name type="scientific">Anopheles stephensi</name>
    <name type="common">Indo-Pakistan malaria mosquito</name>
    <dbReference type="NCBI Taxonomy" id="30069"/>
    <lineage>
        <taxon>Eukaryota</taxon>
        <taxon>Metazoa</taxon>
        <taxon>Ecdysozoa</taxon>
        <taxon>Arthropoda</taxon>
        <taxon>Hexapoda</taxon>
        <taxon>Insecta</taxon>
        <taxon>Pterygota</taxon>
        <taxon>Neoptera</taxon>
        <taxon>Endopterygota</taxon>
        <taxon>Diptera</taxon>
        <taxon>Nematocera</taxon>
        <taxon>Culicoidea</taxon>
        <taxon>Culicidae</taxon>
        <taxon>Anophelinae</taxon>
        <taxon>Anopheles</taxon>
    </lineage>
</organism>
<dbReference type="GO" id="GO:0050909">
    <property type="term" value="P:sensory perception of taste"/>
    <property type="evidence" value="ECO:0007669"/>
    <property type="project" value="InterPro"/>
</dbReference>
<reference evidence="6" key="2">
    <citation type="submission" date="2020-05" db="UniProtKB">
        <authorList>
            <consortium name="EnsemblMetazoa"/>
        </authorList>
    </citation>
    <scope>IDENTIFICATION</scope>
    <source>
        <strain evidence="6">Indian</strain>
    </source>
</reference>
<keyword evidence="7" id="KW-1185">Reference proteome</keyword>
<sequence>MEQTLNHAIFKLFALMPMLSRTDEHGHGGKYLLNVCYSLCAIAFIVRQQFTIYNIQLERDFAGWFICTTVLATSFVILVQALAMGRGVQQLLVELMEIDALLGGVERKRHFRATFYCLYGVGIGRIMFRTTLLIHLGQRPVGIALRLVVPSLIVLARLNFQIYLMDLVHEIKRILLKPFYNASLWDQINNFIVRTKLQPFVFTANGLYSINYGLFGSTLAASATYIVIMLQFEQKTPDA</sequence>
<evidence type="ECO:0000256" key="4">
    <source>
        <dbReference type="ARBA" id="ARBA00022989"/>
    </source>
</evidence>
<dbReference type="VEuPathDB" id="VectorBase:ASTEI20_040250"/>
<evidence type="ECO:0000256" key="1">
    <source>
        <dbReference type="ARBA" id="ARBA00004651"/>
    </source>
</evidence>
<keyword evidence="3" id="KW-0812">Transmembrane</keyword>
<accession>A0A182XWS0</accession>
<dbReference type="InterPro" id="IPR013604">
    <property type="entry name" value="7TM_chemorcpt"/>
</dbReference>
<protein>
    <submittedName>
        <fullName evidence="6">Uncharacterized protein</fullName>
    </submittedName>
</protein>
<keyword evidence="2" id="KW-1003">Cell membrane</keyword>
<evidence type="ECO:0000256" key="3">
    <source>
        <dbReference type="ARBA" id="ARBA00022692"/>
    </source>
</evidence>
<evidence type="ECO:0000313" key="7">
    <source>
        <dbReference type="Proteomes" id="UP000076408"/>
    </source>
</evidence>